<evidence type="ECO:0000256" key="1">
    <source>
        <dbReference type="SAM" id="MobiDB-lite"/>
    </source>
</evidence>
<accession>A0A0A9G9M1</accession>
<organism evidence="2">
    <name type="scientific">Arundo donax</name>
    <name type="common">Giant reed</name>
    <name type="synonym">Donax arundinaceus</name>
    <dbReference type="NCBI Taxonomy" id="35708"/>
    <lineage>
        <taxon>Eukaryota</taxon>
        <taxon>Viridiplantae</taxon>
        <taxon>Streptophyta</taxon>
        <taxon>Embryophyta</taxon>
        <taxon>Tracheophyta</taxon>
        <taxon>Spermatophyta</taxon>
        <taxon>Magnoliopsida</taxon>
        <taxon>Liliopsida</taxon>
        <taxon>Poales</taxon>
        <taxon>Poaceae</taxon>
        <taxon>PACMAD clade</taxon>
        <taxon>Arundinoideae</taxon>
        <taxon>Arundineae</taxon>
        <taxon>Arundo</taxon>
    </lineage>
</organism>
<dbReference type="EMBL" id="GBRH01176101">
    <property type="protein sequence ID" value="JAE21795.1"/>
    <property type="molecule type" value="Transcribed_RNA"/>
</dbReference>
<reference evidence="2" key="1">
    <citation type="submission" date="2014-09" db="EMBL/GenBank/DDBJ databases">
        <authorList>
            <person name="Magalhaes I.L.F."/>
            <person name="Oliveira U."/>
            <person name="Santos F.R."/>
            <person name="Vidigal T.H.D.A."/>
            <person name="Brescovit A.D."/>
            <person name="Santos A.J."/>
        </authorList>
    </citation>
    <scope>NUCLEOTIDE SEQUENCE</scope>
    <source>
        <tissue evidence="2">Shoot tissue taken approximately 20 cm above the soil surface</tissue>
    </source>
</reference>
<feature type="compositionally biased region" description="Basic and acidic residues" evidence="1">
    <location>
        <begin position="233"/>
        <end position="245"/>
    </location>
</feature>
<protein>
    <submittedName>
        <fullName evidence="2">Uncharacterized protein</fullName>
    </submittedName>
</protein>
<dbReference type="AlphaFoldDB" id="A0A0A9G9M1"/>
<name>A0A0A9G9M1_ARUDO</name>
<feature type="region of interest" description="Disordered" evidence="1">
    <location>
        <begin position="167"/>
        <end position="186"/>
    </location>
</feature>
<evidence type="ECO:0000313" key="2">
    <source>
        <dbReference type="EMBL" id="JAE21795.1"/>
    </source>
</evidence>
<proteinExistence type="predicted"/>
<reference evidence="2" key="2">
    <citation type="journal article" date="2015" name="Data Brief">
        <title>Shoot transcriptome of the giant reed, Arundo donax.</title>
        <authorList>
            <person name="Barrero R.A."/>
            <person name="Guerrero F.D."/>
            <person name="Moolhuijzen P."/>
            <person name="Goolsby J.A."/>
            <person name="Tidwell J."/>
            <person name="Bellgard S.E."/>
            <person name="Bellgard M.I."/>
        </authorList>
    </citation>
    <scope>NUCLEOTIDE SEQUENCE</scope>
    <source>
        <tissue evidence="2">Shoot tissue taken approximately 20 cm above the soil surface</tissue>
    </source>
</reference>
<feature type="compositionally biased region" description="Low complexity" evidence="1">
    <location>
        <begin position="200"/>
        <end position="221"/>
    </location>
</feature>
<feature type="region of interest" description="Disordered" evidence="1">
    <location>
        <begin position="200"/>
        <end position="258"/>
    </location>
</feature>
<sequence length="362" mass="37095">MGVSPTAATSTGASPAARRCGALAAAMERFRSARSASWRACCSMDAPPSNARTRNGTAPDAPMSGLFASSALRQRKLATTASVSAPASAMRSILCTAPACTIAALFVSLPIPRLRSAYIAAAVTSSPPSPSSSIATSGGMAPSIASISLAPGSSLAFLRTAIAASTRDMHPPRSPPPPAWSAPTTTFSSSRASTFLAAASASASTSSPPHSDGSALSSSASRSDRGFGFGIRCGDRYAVRPRHEPPPSQPPPPHVRTSSTFLRSAAAEKIGQSRNPPASGCAHLATIAAVTPLRARSFCRKSHWPEAGDTWRGEALATGVERKPWRATVGAGFIRVEAASASGAETSGWDHVVSLTSCFLYE</sequence>